<organism evidence="7 8">
    <name type="scientific">Actibacterium pelagium</name>
    <dbReference type="NCBI Taxonomy" id="2029103"/>
    <lineage>
        <taxon>Bacteria</taxon>
        <taxon>Pseudomonadati</taxon>
        <taxon>Pseudomonadota</taxon>
        <taxon>Alphaproteobacteria</taxon>
        <taxon>Rhodobacterales</taxon>
        <taxon>Roseobacteraceae</taxon>
        <taxon>Actibacterium</taxon>
    </lineage>
</organism>
<dbReference type="OrthoDB" id="9795789at2"/>
<keyword evidence="3 4" id="KW-0418">Kinase</keyword>
<dbReference type="InterPro" id="IPR011611">
    <property type="entry name" value="PfkB_dom"/>
</dbReference>
<evidence type="ECO:0000256" key="5">
    <source>
        <dbReference type="SAM" id="MobiDB-lite"/>
    </source>
</evidence>
<keyword evidence="2 4" id="KW-0808">Transferase</keyword>
<accession>A0A917ADC2</accession>
<dbReference type="PANTHER" id="PTHR10584:SF157">
    <property type="entry name" value="SULFOFRUCTOSE KINASE"/>
    <property type="match status" value="1"/>
</dbReference>
<proteinExistence type="inferred from homology"/>
<dbReference type="AlphaFoldDB" id="A0A917ADC2"/>
<reference evidence="7" key="1">
    <citation type="journal article" date="2014" name="Int. J. Syst. Evol. Microbiol.">
        <title>Complete genome sequence of Corynebacterium casei LMG S-19264T (=DSM 44701T), isolated from a smear-ripened cheese.</title>
        <authorList>
            <consortium name="US DOE Joint Genome Institute (JGI-PGF)"/>
            <person name="Walter F."/>
            <person name="Albersmeier A."/>
            <person name="Kalinowski J."/>
            <person name="Ruckert C."/>
        </authorList>
    </citation>
    <scope>NUCLEOTIDE SEQUENCE</scope>
    <source>
        <strain evidence="7">CGMCC 1.16012</strain>
    </source>
</reference>
<gene>
    <name evidence="7" type="primary">yihV</name>
    <name evidence="7" type="ORF">GCM10011517_10230</name>
</gene>
<dbReference type="InterPro" id="IPR002139">
    <property type="entry name" value="Ribo/fructo_kinase"/>
</dbReference>
<evidence type="ECO:0000259" key="6">
    <source>
        <dbReference type="Pfam" id="PF00294"/>
    </source>
</evidence>
<dbReference type="EMBL" id="BMKN01000001">
    <property type="protein sequence ID" value="GGE44556.1"/>
    <property type="molecule type" value="Genomic_DNA"/>
</dbReference>
<evidence type="ECO:0000313" key="7">
    <source>
        <dbReference type="EMBL" id="GGE44556.1"/>
    </source>
</evidence>
<dbReference type="InterPro" id="IPR029056">
    <property type="entry name" value="Ribokinase-like"/>
</dbReference>
<dbReference type="Gene3D" id="3.40.1190.20">
    <property type="match status" value="1"/>
</dbReference>
<dbReference type="SUPFAM" id="SSF53613">
    <property type="entry name" value="Ribokinase-like"/>
    <property type="match status" value="1"/>
</dbReference>
<sequence>MTRVLLVGMAVADYVFYLKDFPTEATKYRADDAKVIGGGCAANAAVAIARLGGTPLLSARLGSDAVGESILSELRDEGVDVDLCDRSGSISAYSSILIDAAGERQIVNFRGRDLVETTDHFDSTQDISAVLADTRWTKGAVTAMELAKKRNVPGILDIEASDEPDSLYPASHLAFSLQGLESFVPDKTPAEAIAAAHEEFGGWVCVTMGAQGLLFHSDEGTGHVPSLPVEAVDTLGAGDCWHGAFALALGEGMNELEAAKFSNAVAALKCTRRGGPKGAPTRAETEQFLRERA</sequence>
<feature type="region of interest" description="Disordered" evidence="5">
    <location>
        <begin position="273"/>
        <end position="293"/>
    </location>
</feature>
<dbReference type="GO" id="GO:0005829">
    <property type="term" value="C:cytosol"/>
    <property type="evidence" value="ECO:0007669"/>
    <property type="project" value="TreeGrafter"/>
</dbReference>
<name>A0A917ADC2_9RHOB</name>
<evidence type="ECO:0000256" key="2">
    <source>
        <dbReference type="ARBA" id="ARBA00022679"/>
    </source>
</evidence>
<protein>
    <submittedName>
        <fullName evidence="7">Sulfofructose kinase</fullName>
    </submittedName>
</protein>
<evidence type="ECO:0000256" key="3">
    <source>
        <dbReference type="ARBA" id="ARBA00022777"/>
    </source>
</evidence>
<dbReference type="GO" id="GO:0016301">
    <property type="term" value="F:kinase activity"/>
    <property type="evidence" value="ECO:0007669"/>
    <property type="project" value="UniProtKB-KW"/>
</dbReference>
<dbReference type="RefSeq" id="WP_095596126.1">
    <property type="nucleotide sequence ID" value="NZ_BMKN01000001.1"/>
</dbReference>
<comment type="similarity">
    <text evidence="1 4">Belongs to the carbohydrate kinase PfkB family.</text>
</comment>
<evidence type="ECO:0000256" key="4">
    <source>
        <dbReference type="RuleBase" id="RU003704"/>
    </source>
</evidence>
<feature type="compositionally biased region" description="Basic and acidic residues" evidence="5">
    <location>
        <begin position="283"/>
        <end position="293"/>
    </location>
</feature>
<feature type="domain" description="Carbohydrate kinase PfkB" evidence="6">
    <location>
        <begin position="1"/>
        <end position="281"/>
    </location>
</feature>
<dbReference type="PANTHER" id="PTHR10584">
    <property type="entry name" value="SUGAR KINASE"/>
    <property type="match status" value="1"/>
</dbReference>
<keyword evidence="8" id="KW-1185">Reference proteome</keyword>
<reference evidence="7" key="2">
    <citation type="submission" date="2020-09" db="EMBL/GenBank/DDBJ databases">
        <authorList>
            <person name="Sun Q."/>
            <person name="Zhou Y."/>
        </authorList>
    </citation>
    <scope>NUCLEOTIDE SEQUENCE</scope>
    <source>
        <strain evidence="7">CGMCC 1.16012</strain>
    </source>
</reference>
<dbReference type="InterPro" id="IPR002173">
    <property type="entry name" value="Carboh/pur_kinase_PfkB_CS"/>
</dbReference>
<evidence type="ECO:0000313" key="8">
    <source>
        <dbReference type="Proteomes" id="UP000606730"/>
    </source>
</evidence>
<dbReference type="PRINTS" id="PR00990">
    <property type="entry name" value="RIBOKINASE"/>
</dbReference>
<comment type="caution">
    <text evidence="7">The sequence shown here is derived from an EMBL/GenBank/DDBJ whole genome shotgun (WGS) entry which is preliminary data.</text>
</comment>
<evidence type="ECO:0000256" key="1">
    <source>
        <dbReference type="ARBA" id="ARBA00010688"/>
    </source>
</evidence>
<dbReference type="GO" id="GO:0006796">
    <property type="term" value="P:phosphate-containing compound metabolic process"/>
    <property type="evidence" value="ECO:0007669"/>
    <property type="project" value="UniProtKB-ARBA"/>
</dbReference>
<dbReference type="Pfam" id="PF00294">
    <property type="entry name" value="PfkB"/>
    <property type="match status" value="1"/>
</dbReference>
<dbReference type="PROSITE" id="PS00584">
    <property type="entry name" value="PFKB_KINASES_2"/>
    <property type="match status" value="1"/>
</dbReference>
<dbReference type="Proteomes" id="UP000606730">
    <property type="component" value="Unassembled WGS sequence"/>
</dbReference>